<comment type="similarity">
    <text evidence="2 9">Belongs to the sulfotransferase 2 family.</text>
</comment>
<dbReference type="InterPro" id="IPR005331">
    <property type="entry name" value="Sulfotransferase"/>
</dbReference>
<evidence type="ECO:0000256" key="8">
    <source>
        <dbReference type="ARBA" id="ARBA00023180"/>
    </source>
</evidence>
<dbReference type="RefSeq" id="XP_014471724.1">
    <property type="nucleotide sequence ID" value="XM_014616238.1"/>
</dbReference>
<keyword evidence="9" id="KW-0735">Signal-anchor</keyword>
<keyword evidence="8 9" id="KW-0325">Glycoprotein</keyword>
<evidence type="ECO:0000256" key="1">
    <source>
        <dbReference type="ARBA" id="ARBA00004323"/>
    </source>
</evidence>
<evidence type="ECO:0000313" key="12">
    <source>
        <dbReference type="RefSeq" id="XP_014471724.1"/>
    </source>
</evidence>
<dbReference type="PANTHER" id="PTHR12137:SF54">
    <property type="entry name" value="CARBOHYDRATE SULFOTRANSFERASE"/>
    <property type="match status" value="1"/>
</dbReference>
<proteinExistence type="inferred from homology"/>
<dbReference type="KEGG" id="dqu:106742886"/>
<keyword evidence="9" id="KW-0119">Carbohydrate metabolism</keyword>
<dbReference type="Pfam" id="PF03567">
    <property type="entry name" value="Sulfotransfer_2"/>
    <property type="match status" value="1"/>
</dbReference>
<keyword evidence="4 9" id="KW-0812">Transmembrane</keyword>
<dbReference type="InterPro" id="IPR018011">
    <property type="entry name" value="Carb_sulfotrans_8-10"/>
</dbReference>
<feature type="transmembrane region" description="Helical" evidence="9">
    <location>
        <begin position="49"/>
        <end position="69"/>
    </location>
</feature>
<sequence length="386" mass="45560">MLHTSYKKSMMDSPETTVRNDDEKPMIYPSKLAPYHFTRMLFSSMQRQVTALQLIALLTIICVTLLILAQNSGEKPHTGTNIEPAAAREQTSPRHAWSVARVASEIIPRVTMSRDQMEHARRELNARKRWLSSACRAIGSKKSHLDAALTNMIVDTEHNVSWCPIYKVASSTWMSYFAVLKGILTDAAMDRVRHDHIQLNEIVRQKFMRVEDLNRTHEKVMKTKKFLIVRHPLERLLSAYRDKLEHMEGREYYYKRFGRRIAFKYRLSGNETRLEPTFEEFLRFIVKEKFFDEHWAPYDRTCGPCAVRYDYILKFETLDRDENFFVQDANLGGYLYEKNYVRNINPHGTTTKEILSEYIKKIPRPLLDEINQIYENDYKLFDYSFV</sequence>
<dbReference type="AlphaFoldDB" id="A0A6P3X1G5"/>
<dbReference type="GeneID" id="106742886"/>
<evidence type="ECO:0000256" key="9">
    <source>
        <dbReference type="RuleBase" id="RU364020"/>
    </source>
</evidence>
<dbReference type="EC" id="2.8.2.-" evidence="9"/>
<evidence type="ECO:0000256" key="7">
    <source>
        <dbReference type="ARBA" id="ARBA00023136"/>
    </source>
</evidence>
<dbReference type="GO" id="GO:0016051">
    <property type="term" value="P:carbohydrate biosynthetic process"/>
    <property type="evidence" value="ECO:0007669"/>
    <property type="project" value="InterPro"/>
</dbReference>
<evidence type="ECO:0000256" key="3">
    <source>
        <dbReference type="ARBA" id="ARBA00022679"/>
    </source>
</evidence>
<keyword evidence="7 9" id="KW-0472">Membrane</keyword>
<name>A0A6P3X1G5_DINQU</name>
<gene>
    <name evidence="12" type="primary">LOC106742886</name>
</gene>
<evidence type="ECO:0000256" key="4">
    <source>
        <dbReference type="ARBA" id="ARBA00022692"/>
    </source>
</evidence>
<dbReference type="OrthoDB" id="2019940at2759"/>
<accession>A0A6P3X1G5</accession>
<evidence type="ECO:0000256" key="10">
    <source>
        <dbReference type="SAM" id="MobiDB-lite"/>
    </source>
</evidence>
<reference evidence="12" key="1">
    <citation type="submission" date="2025-08" db="UniProtKB">
        <authorList>
            <consortium name="RefSeq"/>
        </authorList>
    </citation>
    <scope>IDENTIFICATION</scope>
</reference>
<organism evidence="11 12">
    <name type="scientific">Dinoponera quadriceps</name>
    <name type="common">South American ant</name>
    <dbReference type="NCBI Taxonomy" id="609295"/>
    <lineage>
        <taxon>Eukaryota</taxon>
        <taxon>Metazoa</taxon>
        <taxon>Ecdysozoa</taxon>
        <taxon>Arthropoda</taxon>
        <taxon>Hexapoda</taxon>
        <taxon>Insecta</taxon>
        <taxon>Pterygota</taxon>
        <taxon>Neoptera</taxon>
        <taxon>Endopterygota</taxon>
        <taxon>Hymenoptera</taxon>
        <taxon>Apocrita</taxon>
        <taxon>Aculeata</taxon>
        <taxon>Formicoidea</taxon>
        <taxon>Formicidae</taxon>
        <taxon>Ponerinae</taxon>
        <taxon>Ponerini</taxon>
        <taxon>Dinoponera</taxon>
    </lineage>
</organism>
<dbReference type="PANTHER" id="PTHR12137">
    <property type="entry name" value="CARBOHYDRATE SULFOTRANSFERASE"/>
    <property type="match status" value="1"/>
</dbReference>
<evidence type="ECO:0000256" key="5">
    <source>
        <dbReference type="ARBA" id="ARBA00022989"/>
    </source>
</evidence>
<feature type="region of interest" description="Disordered" evidence="10">
    <location>
        <begin position="1"/>
        <end position="25"/>
    </location>
</feature>
<evidence type="ECO:0000256" key="2">
    <source>
        <dbReference type="ARBA" id="ARBA00006339"/>
    </source>
</evidence>
<dbReference type="GO" id="GO:0000139">
    <property type="term" value="C:Golgi membrane"/>
    <property type="evidence" value="ECO:0007669"/>
    <property type="project" value="UniProtKB-SubCell"/>
</dbReference>
<dbReference type="GO" id="GO:0008146">
    <property type="term" value="F:sulfotransferase activity"/>
    <property type="evidence" value="ECO:0007669"/>
    <property type="project" value="InterPro"/>
</dbReference>
<evidence type="ECO:0000313" key="11">
    <source>
        <dbReference type="Proteomes" id="UP000515204"/>
    </source>
</evidence>
<evidence type="ECO:0000256" key="6">
    <source>
        <dbReference type="ARBA" id="ARBA00023034"/>
    </source>
</evidence>
<protein>
    <recommendedName>
        <fullName evidence="9">Carbohydrate sulfotransferase</fullName>
        <ecNumber evidence="9">2.8.2.-</ecNumber>
    </recommendedName>
</protein>
<dbReference type="Proteomes" id="UP000515204">
    <property type="component" value="Unplaced"/>
</dbReference>
<keyword evidence="11" id="KW-1185">Reference proteome</keyword>
<keyword evidence="3 9" id="KW-0808">Transferase</keyword>
<comment type="subcellular location">
    <subcellularLocation>
        <location evidence="1 9">Golgi apparatus membrane</location>
        <topology evidence="1 9">Single-pass type II membrane protein</topology>
    </subcellularLocation>
</comment>
<keyword evidence="5 9" id="KW-1133">Transmembrane helix</keyword>
<keyword evidence="6 9" id="KW-0333">Golgi apparatus</keyword>